<name>A0A437AE48_ARTFL</name>
<dbReference type="VEuPathDB" id="FungiDB:DFL_000371"/>
<dbReference type="PANTHER" id="PTHR21310:SF55">
    <property type="entry name" value="AMINOGLYCOSIDE PHOSPHOTRANSFERASE DOMAIN-CONTAINING PROTEIN"/>
    <property type="match status" value="1"/>
</dbReference>
<keyword evidence="3" id="KW-1185">Reference proteome</keyword>
<dbReference type="GeneID" id="93582682"/>
<evidence type="ECO:0000313" key="3">
    <source>
        <dbReference type="Proteomes" id="UP000283090"/>
    </source>
</evidence>
<dbReference type="Proteomes" id="UP000283090">
    <property type="component" value="Unassembled WGS sequence"/>
</dbReference>
<dbReference type="Pfam" id="PF01636">
    <property type="entry name" value="APH"/>
    <property type="match status" value="1"/>
</dbReference>
<dbReference type="EMBL" id="SAEB01000001">
    <property type="protein sequence ID" value="RVD89358.1"/>
    <property type="molecule type" value="Genomic_DNA"/>
</dbReference>
<dbReference type="InterPro" id="IPR011009">
    <property type="entry name" value="Kinase-like_dom_sf"/>
</dbReference>
<dbReference type="PANTHER" id="PTHR21310">
    <property type="entry name" value="AMINOGLYCOSIDE PHOSPHOTRANSFERASE-RELATED-RELATED"/>
    <property type="match status" value="1"/>
</dbReference>
<dbReference type="OrthoDB" id="2906425at2759"/>
<accession>A0A437AE48</accession>
<dbReference type="CDD" id="cd05120">
    <property type="entry name" value="APH_ChoK_like"/>
    <property type="match status" value="1"/>
</dbReference>
<dbReference type="Gene3D" id="3.90.1200.10">
    <property type="match status" value="1"/>
</dbReference>
<dbReference type="AlphaFoldDB" id="A0A437AE48"/>
<dbReference type="SUPFAM" id="SSF56112">
    <property type="entry name" value="Protein kinase-like (PK-like)"/>
    <property type="match status" value="1"/>
</dbReference>
<protein>
    <recommendedName>
        <fullName evidence="1">Aminoglycoside phosphotransferase domain-containing protein</fullName>
    </recommendedName>
</protein>
<dbReference type="RefSeq" id="XP_067494902.1">
    <property type="nucleotide sequence ID" value="XM_067632685.1"/>
</dbReference>
<sequence>MDPHPVHLTEPDLKSAEVLFKLKNGATKVVRIGDKAIKYGIGVSQREADTMAFVRNHTSIPVPRVYDFYCDEKGHGYIVMDYVEGQNLENRWKHLDGPSKAKIAEQLRRYMEEMRSIPPPSPIYIGGVNHTQADDMRNGHALGGPFASETDFNHWLISRLLPHIRGRTLVMPYLEEQLAAQTAQKRHAIVFTHADFHPRNIMVKGDKVVGWLDWEVAGWFPSHWEFIKAMQPLAKTDWLDYLVVILEEYEDEYILDSVLGMYLQRF</sequence>
<dbReference type="InterPro" id="IPR002575">
    <property type="entry name" value="Aminoglycoside_PTrfase"/>
</dbReference>
<organism evidence="2 3">
    <name type="scientific">Arthrobotrys flagrans</name>
    <name type="common">Nematode-trapping fungus</name>
    <name type="synonym">Trichothecium flagrans</name>
    <dbReference type="NCBI Taxonomy" id="97331"/>
    <lineage>
        <taxon>Eukaryota</taxon>
        <taxon>Fungi</taxon>
        <taxon>Dikarya</taxon>
        <taxon>Ascomycota</taxon>
        <taxon>Pezizomycotina</taxon>
        <taxon>Orbiliomycetes</taxon>
        <taxon>Orbiliales</taxon>
        <taxon>Orbiliaceae</taxon>
        <taxon>Arthrobotrys</taxon>
    </lineage>
</organism>
<dbReference type="STRING" id="97331.A0A437AE48"/>
<gene>
    <name evidence="2" type="ORF">DFL_000371</name>
</gene>
<reference evidence="2 3" key="1">
    <citation type="submission" date="2019-01" db="EMBL/GenBank/DDBJ databases">
        <title>Intercellular communication is required for trap formation in the nematode-trapping fungus Duddingtonia flagrans.</title>
        <authorList>
            <person name="Youssar L."/>
            <person name="Wernet V."/>
            <person name="Hensel N."/>
            <person name="Hildebrandt H.-G."/>
            <person name="Fischer R."/>
        </authorList>
    </citation>
    <scope>NUCLEOTIDE SEQUENCE [LARGE SCALE GENOMIC DNA]</scope>
    <source>
        <strain evidence="2 3">CBS H-5679</strain>
    </source>
</reference>
<evidence type="ECO:0000259" key="1">
    <source>
        <dbReference type="Pfam" id="PF01636"/>
    </source>
</evidence>
<evidence type="ECO:0000313" key="2">
    <source>
        <dbReference type="EMBL" id="RVD89358.1"/>
    </source>
</evidence>
<dbReference type="InterPro" id="IPR051678">
    <property type="entry name" value="AGP_Transferase"/>
</dbReference>
<feature type="domain" description="Aminoglycoside phosphotransferase" evidence="1">
    <location>
        <begin position="27"/>
        <end position="250"/>
    </location>
</feature>
<comment type="caution">
    <text evidence="2">The sequence shown here is derived from an EMBL/GenBank/DDBJ whole genome shotgun (WGS) entry which is preliminary data.</text>
</comment>
<proteinExistence type="predicted"/>